<reference evidence="1" key="1">
    <citation type="thesis" date="2020" institute="ProQuest LLC" country="789 East Eisenhower Parkway, Ann Arbor, MI, USA">
        <title>Comparative Genomics and Chromosome Evolution.</title>
        <authorList>
            <person name="Mudd A.B."/>
        </authorList>
    </citation>
    <scope>NUCLEOTIDE SEQUENCE</scope>
    <source>
        <strain evidence="1">237g6f4</strain>
        <tissue evidence="1">Blood</tissue>
    </source>
</reference>
<evidence type="ECO:0000313" key="1">
    <source>
        <dbReference type="EMBL" id="KAG8562575.1"/>
    </source>
</evidence>
<organism evidence="1 2">
    <name type="scientific">Engystomops pustulosus</name>
    <name type="common">Tungara frog</name>
    <name type="synonym">Physalaemus pustulosus</name>
    <dbReference type="NCBI Taxonomy" id="76066"/>
    <lineage>
        <taxon>Eukaryota</taxon>
        <taxon>Metazoa</taxon>
        <taxon>Chordata</taxon>
        <taxon>Craniata</taxon>
        <taxon>Vertebrata</taxon>
        <taxon>Euteleostomi</taxon>
        <taxon>Amphibia</taxon>
        <taxon>Batrachia</taxon>
        <taxon>Anura</taxon>
        <taxon>Neobatrachia</taxon>
        <taxon>Hyloidea</taxon>
        <taxon>Leptodactylidae</taxon>
        <taxon>Leiuperinae</taxon>
        <taxon>Engystomops</taxon>
    </lineage>
</organism>
<proteinExistence type="predicted"/>
<protein>
    <submittedName>
        <fullName evidence="1">Uncharacterized protein</fullName>
    </submittedName>
</protein>
<gene>
    <name evidence="1" type="ORF">GDO81_015737</name>
</gene>
<evidence type="ECO:0000313" key="2">
    <source>
        <dbReference type="Proteomes" id="UP000824782"/>
    </source>
</evidence>
<dbReference type="EMBL" id="WNYA01000007">
    <property type="protein sequence ID" value="KAG8562575.1"/>
    <property type="molecule type" value="Genomic_DNA"/>
</dbReference>
<sequence>MATFLPYASCYGNKPALQLMGMNRRCFSFLGTPPCLINRRRQRARPTTELTLIQLTQLIRVLQQLPHESNGERTQSIPGSAVSEVSRSCHPKIFGRSRCLICVQDRSKQAG</sequence>
<comment type="caution">
    <text evidence="1">The sequence shown here is derived from an EMBL/GenBank/DDBJ whole genome shotgun (WGS) entry which is preliminary data.</text>
</comment>
<keyword evidence="2" id="KW-1185">Reference proteome</keyword>
<dbReference type="Proteomes" id="UP000824782">
    <property type="component" value="Unassembled WGS sequence"/>
</dbReference>
<name>A0AAV7ASR0_ENGPU</name>
<accession>A0AAV7ASR0</accession>
<dbReference type="AlphaFoldDB" id="A0AAV7ASR0"/>